<dbReference type="InterPro" id="IPR000595">
    <property type="entry name" value="cNMP-bd_dom"/>
</dbReference>
<reference evidence="6" key="1">
    <citation type="submission" date="2019-06" db="EMBL/GenBank/DDBJ databases">
        <title>Whole-Genome Sequence of Bradyrhizobium sp. 3 Strain 65S1MB.</title>
        <authorList>
            <person name="Bromfield E.S.P."/>
            <person name="Cloutier S."/>
            <person name="Nguyen H.D.T."/>
        </authorList>
    </citation>
    <scope>NUCLEOTIDE SEQUENCE [LARGE SCALE GENOMIC DNA]</scope>
    <source>
        <strain evidence="6">65S1MB</strain>
    </source>
</reference>
<keyword evidence="6" id="KW-1185">Reference proteome</keyword>
<evidence type="ECO:0000313" key="6">
    <source>
        <dbReference type="Proteomes" id="UP000319298"/>
    </source>
</evidence>
<dbReference type="CDD" id="cd00092">
    <property type="entry name" value="HTH_CRP"/>
    <property type="match status" value="1"/>
</dbReference>
<keyword evidence="3" id="KW-0804">Transcription</keyword>
<dbReference type="RefSeq" id="WP_140481141.1">
    <property type="nucleotide sequence ID" value="NZ_CP041090.2"/>
</dbReference>
<dbReference type="InterPro" id="IPR036390">
    <property type="entry name" value="WH_DNA-bd_sf"/>
</dbReference>
<evidence type="ECO:0000259" key="4">
    <source>
        <dbReference type="PROSITE" id="PS51063"/>
    </source>
</evidence>
<dbReference type="InterPro" id="IPR050397">
    <property type="entry name" value="Env_Response_Regulators"/>
</dbReference>
<dbReference type="InterPro" id="IPR012318">
    <property type="entry name" value="HTH_CRP"/>
</dbReference>
<evidence type="ECO:0000256" key="2">
    <source>
        <dbReference type="ARBA" id="ARBA00023125"/>
    </source>
</evidence>
<dbReference type="InterPro" id="IPR018490">
    <property type="entry name" value="cNMP-bd_dom_sf"/>
</dbReference>
<dbReference type="InterPro" id="IPR014710">
    <property type="entry name" value="RmlC-like_jellyroll"/>
</dbReference>
<dbReference type="CDD" id="cd00038">
    <property type="entry name" value="CAP_ED"/>
    <property type="match status" value="1"/>
</dbReference>
<dbReference type="Gene3D" id="2.60.120.10">
    <property type="entry name" value="Jelly Rolls"/>
    <property type="match status" value="1"/>
</dbReference>
<evidence type="ECO:0000313" key="5">
    <source>
        <dbReference type="EMBL" id="QDF40151.1"/>
    </source>
</evidence>
<dbReference type="SMART" id="SM00100">
    <property type="entry name" value="cNMP"/>
    <property type="match status" value="1"/>
</dbReference>
<dbReference type="Pfam" id="PF00027">
    <property type="entry name" value="cNMP_binding"/>
    <property type="match status" value="1"/>
</dbReference>
<dbReference type="PROSITE" id="PS51063">
    <property type="entry name" value="HTH_CRP_2"/>
    <property type="match status" value="1"/>
</dbReference>
<sequence>MLVRTNGANRRPIDGHLAAVAGDRAFCSEFKYRRGTEIFGEDEDAEYVYQISSGAVRTSKMLPDGRRQINSFHLPGDMFGFENGATHRFTAEAIIETVVSITRRCNVVGAMTNREKDAMNLFGFVTQNLAHAENHMLLLGRKTALEKVAAFLLEMDERQSHPNILILPMNRRDIGDYLGLTLETVSRAFSTLRDVQLLRFDGATQRRVKLLDLEGLVLRSA</sequence>
<keyword evidence="1" id="KW-0805">Transcription regulation</keyword>
<dbReference type="Pfam" id="PF13545">
    <property type="entry name" value="HTH_Crp_2"/>
    <property type="match status" value="1"/>
</dbReference>
<gene>
    <name evidence="5" type="ORF">FJN17_22705</name>
</gene>
<evidence type="ECO:0000256" key="1">
    <source>
        <dbReference type="ARBA" id="ARBA00023015"/>
    </source>
</evidence>
<dbReference type="EMBL" id="CP041090">
    <property type="protein sequence ID" value="QDF40151.1"/>
    <property type="molecule type" value="Genomic_DNA"/>
</dbReference>
<dbReference type="PRINTS" id="PR00034">
    <property type="entry name" value="HTHCRP"/>
</dbReference>
<dbReference type="Gene3D" id="1.10.10.10">
    <property type="entry name" value="Winged helix-like DNA-binding domain superfamily/Winged helix DNA-binding domain"/>
    <property type="match status" value="1"/>
</dbReference>
<dbReference type="SUPFAM" id="SSF46785">
    <property type="entry name" value="Winged helix' DNA-binding domain"/>
    <property type="match status" value="1"/>
</dbReference>
<proteinExistence type="predicted"/>
<dbReference type="Proteomes" id="UP000319298">
    <property type="component" value="Chromosome"/>
</dbReference>
<dbReference type="PANTHER" id="PTHR24567">
    <property type="entry name" value="CRP FAMILY TRANSCRIPTIONAL REGULATORY PROTEIN"/>
    <property type="match status" value="1"/>
</dbReference>
<dbReference type="SUPFAM" id="SSF51206">
    <property type="entry name" value="cAMP-binding domain-like"/>
    <property type="match status" value="1"/>
</dbReference>
<accession>A0ABX5WA85</accession>
<dbReference type="InterPro" id="IPR036388">
    <property type="entry name" value="WH-like_DNA-bd_sf"/>
</dbReference>
<organism evidence="5 6">
    <name type="scientific">Bradyrhizobium symbiodeficiens</name>
    <dbReference type="NCBI Taxonomy" id="1404367"/>
    <lineage>
        <taxon>Bacteria</taxon>
        <taxon>Pseudomonadati</taxon>
        <taxon>Pseudomonadota</taxon>
        <taxon>Alphaproteobacteria</taxon>
        <taxon>Hyphomicrobiales</taxon>
        <taxon>Nitrobacteraceae</taxon>
        <taxon>Bradyrhizobium</taxon>
    </lineage>
</organism>
<dbReference type="SMART" id="SM00419">
    <property type="entry name" value="HTH_CRP"/>
    <property type="match status" value="1"/>
</dbReference>
<name>A0ABX5WA85_9BRAD</name>
<protein>
    <submittedName>
        <fullName evidence="5">Helix-turn-helix domain-containing protein</fullName>
    </submittedName>
</protein>
<feature type="domain" description="HTH crp-type" evidence="4">
    <location>
        <begin position="142"/>
        <end position="214"/>
    </location>
</feature>
<keyword evidence="2" id="KW-0238">DNA-binding</keyword>
<evidence type="ECO:0000256" key="3">
    <source>
        <dbReference type="ARBA" id="ARBA00023163"/>
    </source>
</evidence>
<dbReference type="PANTHER" id="PTHR24567:SF75">
    <property type="entry name" value="FUMARATE AND NITRATE REDUCTION REGULATORY PROTEIN"/>
    <property type="match status" value="1"/>
</dbReference>
<reference evidence="5 6" key="2">
    <citation type="journal article" date="2020" name="Int. J. Syst. Evol. Microbiol.">
        <title>Description and complete genome sequences of Bradyrhizobium symbiodeficiens sp. nov., a non-symbiotic bacterium associated with legumes native to Canada.</title>
        <authorList>
            <person name="Bromfield E.S.P."/>
            <person name="Cloutier S."/>
            <person name="Nguyen H.D.T."/>
        </authorList>
    </citation>
    <scope>NUCLEOTIDE SEQUENCE [LARGE SCALE GENOMIC DNA]</scope>
    <source>
        <strain evidence="5 6">65S1MB</strain>
    </source>
</reference>